<evidence type="ECO:0000256" key="5">
    <source>
        <dbReference type="ARBA" id="ARBA00022692"/>
    </source>
</evidence>
<feature type="transmembrane region" description="Helical" evidence="8">
    <location>
        <begin position="184"/>
        <end position="203"/>
    </location>
</feature>
<feature type="transmembrane region" description="Helical" evidence="8">
    <location>
        <begin position="61"/>
        <end position="93"/>
    </location>
</feature>
<reference evidence="10 11" key="1">
    <citation type="journal article" date="2016" name="Nat. Commun.">
        <title>Thousands of microbial genomes shed light on interconnected biogeochemical processes in an aquifer system.</title>
        <authorList>
            <person name="Anantharaman K."/>
            <person name="Brown C.T."/>
            <person name="Hug L.A."/>
            <person name="Sharon I."/>
            <person name="Castelle C.J."/>
            <person name="Probst A.J."/>
            <person name="Thomas B.C."/>
            <person name="Singh A."/>
            <person name="Wilkins M.J."/>
            <person name="Karaoz U."/>
            <person name="Brodie E.L."/>
            <person name="Williams K.H."/>
            <person name="Hubbard S.S."/>
            <person name="Banfield J.F."/>
        </authorList>
    </citation>
    <scope>NUCLEOTIDE SEQUENCE [LARGE SCALE GENOMIC DNA]</scope>
</reference>
<sequence>MLVRKYCGRLAAALTAFFFAVLPFNIFFSRVILPEPFLVFTTSGMIYFFDRWQGERGVKKILLFLISFVFTVSALLVKPYAVFLFLPLIYLWFRHRPLNFISFIKLGVFFLLAILPLLWWRWWASHYPEGTPANLWLLNGDGIRFKGAFFFWLFADRLGRLILGFYGLPLLISGILAKKDKEGLLFHIWGLSLLLYVTIFATGNVRHDYYQVITIPIISIYLAKGVIFLEILAQKFTGRLKTYSLILILIIFMEMFGWYYIRDFYNINHPEIVVAGQAVELMTPAKALVIAPYNGDTAFLYQTRRAGWPIMEKTVEEMINMSAHYYVSVNFDDLTKELYARATDADLSRRKYKLIKASDKFVLIQLVPDSLLPR</sequence>
<feature type="transmembrane region" description="Helical" evidence="8">
    <location>
        <begin position="209"/>
        <end position="231"/>
    </location>
</feature>
<evidence type="ECO:0000256" key="8">
    <source>
        <dbReference type="SAM" id="Phobius"/>
    </source>
</evidence>
<proteinExistence type="predicted"/>
<dbReference type="InterPro" id="IPR003342">
    <property type="entry name" value="ArnT-like_N"/>
</dbReference>
<comment type="caution">
    <text evidence="10">The sequence shown here is derived from an EMBL/GenBank/DDBJ whole genome shotgun (WGS) entry which is preliminary data.</text>
</comment>
<dbReference type="PANTHER" id="PTHR33908">
    <property type="entry name" value="MANNOSYLTRANSFERASE YKCB-RELATED"/>
    <property type="match status" value="1"/>
</dbReference>
<evidence type="ECO:0000256" key="2">
    <source>
        <dbReference type="ARBA" id="ARBA00022475"/>
    </source>
</evidence>
<keyword evidence="4" id="KW-0808">Transferase</keyword>
<evidence type="ECO:0000256" key="1">
    <source>
        <dbReference type="ARBA" id="ARBA00004651"/>
    </source>
</evidence>
<keyword evidence="6 8" id="KW-1133">Transmembrane helix</keyword>
<feature type="domain" description="ArnT-like N-terminal" evidence="9">
    <location>
        <begin position="7"/>
        <end position="95"/>
    </location>
</feature>
<dbReference type="GO" id="GO:0016763">
    <property type="term" value="F:pentosyltransferase activity"/>
    <property type="evidence" value="ECO:0007669"/>
    <property type="project" value="TreeGrafter"/>
</dbReference>
<keyword evidence="5 8" id="KW-0812">Transmembrane</keyword>
<evidence type="ECO:0000256" key="6">
    <source>
        <dbReference type="ARBA" id="ARBA00022989"/>
    </source>
</evidence>
<dbReference type="GO" id="GO:0005886">
    <property type="term" value="C:plasma membrane"/>
    <property type="evidence" value="ECO:0007669"/>
    <property type="project" value="UniProtKB-SubCell"/>
</dbReference>
<keyword evidence="7 8" id="KW-0472">Membrane</keyword>
<dbReference type="EMBL" id="MFJB01000067">
    <property type="protein sequence ID" value="OGF99331.1"/>
    <property type="molecule type" value="Genomic_DNA"/>
</dbReference>
<organism evidence="10 11">
    <name type="scientific">Candidatus Gottesmanbacteria bacterium RBG_16_38_7b</name>
    <dbReference type="NCBI Taxonomy" id="1798372"/>
    <lineage>
        <taxon>Bacteria</taxon>
        <taxon>Candidatus Gottesmaniibacteriota</taxon>
    </lineage>
</organism>
<name>A0A1F5YHI7_9BACT</name>
<dbReference type="Pfam" id="PF02366">
    <property type="entry name" value="PMT"/>
    <property type="match status" value="1"/>
</dbReference>
<feature type="transmembrane region" description="Helical" evidence="8">
    <location>
        <begin position="7"/>
        <end position="26"/>
    </location>
</feature>
<evidence type="ECO:0000256" key="4">
    <source>
        <dbReference type="ARBA" id="ARBA00022679"/>
    </source>
</evidence>
<evidence type="ECO:0000256" key="7">
    <source>
        <dbReference type="ARBA" id="ARBA00023136"/>
    </source>
</evidence>
<accession>A0A1F5YHI7</accession>
<evidence type="ECO:0000313" key="11">
    <source>
        <dbReference type="Proteomes" id="UP000177396"/>
    </source>
</evidence>
<dbReference type="Proteomes" id="UP000177396">
    <property type="component" value="Unassembled WGS sequence"/>
</dbReference>
<keyword evidence="3" id="KW-0328">Glycosyltransferase</keyword>
<evidence type="ECO:0000313" key="10">
    <source>
        <dbReference type="EMBL" id="OGF99331.1"/>
    </source>
</evidence>
<evidence type="ECO:0000259" key="9">
    <source>
        <dbReference type="Pfam" id="PF02366"/>
    </source>
</evidence>
<keyword evidence="2" id="KW-1003">Cell membrane</keyword>
<feature type="transmembrane region" description="Helical" evidence="8">
    <location>
        <begin position="99"/>
        <end position="123"/>
    </location>
</feature>
<dbReference type="AlphaFoldDB" id="A0A1F5YHI7"/>
<comment type="subcellular location">
    <subcellularLocation>
        <location evidence="1">Cell membrane</location>
        <topology evidence="1">Multi-pass membrane protein</topology>
    </subcellularLocation>
</comment>
<gene>
    <name evidence="10" type="ORF">A2153_05455</name>
</gene>
<feature type="transmembrane region" description="Helical" evidence="8">
    <location>
        <begin position="243"/>
        <end position="261"/>
    </location>
</feature>
<feature type="transmembrane region" description="Helical" evidence="8">
    <location>
        <begin position="161"/>
        <end position="177"/>
    </location>
</feature>
<protein>
    <recommendedName>
        <fullName evidence="9">ArnT-like N-terminal domain-containing protein</fullName>
    </recommendedName>
</protein>
<evidence type="ECO:0000256" key="3">
    <source>
        <dbReference type="ARBA" id="ARBA00022676"/>
    </source>
</evidence>
<dbReference type="GO" id="GO:0000030">
    <property type="term" value="F:mannosyltransferase activity"/>
    <property type="evidence" value="ECO:0007669"/>
    <property type="project" value="InterPro"/>
</dbReference>
<dbReference type="GO" id="GO:0009103">
    <property type="term" value="P:lipopolysaccharide biosynthetic process"/>
    <property type="evidence" value="ECO:0007669"/>
    <property type="project" value="UniProtKB-ARBA"/>
</dbReference>
<dbReference type="GO" id="GO:0006493">
    <property type="term" value="P:protein O-linked glycosylation"/>
    <property type="evidence" value="ECO:0007669"/>
    <property type="project" value="InterPro"/>
</dbReference>
<dbReference type="PANTHER" id="PTHR33908:SF11">
    <property type="entry name" value="MEMBRANE PROTEIN"/>
    <property type="match status" value="1"/>
</dbReference>
<dbReference type="InterPro" id="IPR050297">
    <property type="entry name" value="LipidA_mod_glycosyltrf_83"/>
</dbReference>